<dbReference type="Proteomes" id="UP000266234">
    <property type="component" value="Unassembled WGS sequence"/>
</dbReference>
<evidence type="ECO:0000313" key="3">
    <source>
        <dbReference type="Proteomes" id="UP000266234"/>
    </source>
</evidence>
<feature type="compositionally biased region" description="Low complexity" evidence="1">
    <location>
        <begin position="44"/>
        <end position="56"/>
    </location>
</feature>
<evidence type="ECO:0000313" key="2">
    <source>
        <dbReference type="EMBL" id="RGP80483.1"/>
    </source>
</evidence>
<keyword evidence="3" id="KW-1185">Reference proteome</keyword>
<dbReference type="OrthoDB" id="3902588at2759"/>
<feature type="region of interest" description="Disordered" evidence="1">
    <location>
        <begin position="15"/>
        <end position="93"/>
    </location>
</feature>
<protein>
    <submittedName>
        <fullName evidence="2">Uncharacterized protein</fullName>
    </submittedName>
</protein>
<feature type="compositionally biased region" description="Basic and acidic residues" evidence="1">
    <location>
        <begin position="15"/>
        <end position="37"/>
    </location>
</feature>
<gene>
    <name evidence="2" type="ORF">FLONG3_1411</name>
</gene>
<name>A0A395T6X2_9HYPO</name>
<feature type="compositionally biased region" description="Polar residues" evidence="1">
    <location>
        <begin position="78"/>
        <end position="92"/>
    </location>
</feature>
<dbReference type="AlphaFoldDB" id="A0A395T6X2"/>
<accession>A0A395T6X2</accession>
<proteinExistence type="predicted"/>
<sequence>MFDVYWTDPDRELVGEHRARKEKKREQKVKQKGKEPETSNIPRSASVTSTASSTESRFGFLRPRNGKQSKTKDKTKSGLLTPSQHSSRSNLGSYHRSALMANLSEVSLGATRAQKATIPASASTSASISASVDEAHIWSRRESASYVIKHVGKPASPPISEIDNPEMSIDMRVSSEADIDHPATPSDSVEEGQVIYRYPGNTSLTCHRNDPVPLLQSDSVPCLVPSIRLPRAPKAPIIINFRPNDPESWRPPEEWEYIDRQAEEARQAEFDEDVEMKSQADSQVQPGPETDFEGIRNQVMQMAAASPAVVFARIKEIWSVTDESLHPELNVELKRWMLSILNHMDIEQKNSPVDPSDSMCESDDLRILALYESQITASYLAALYPTKQVHYLSAEPLSTAQFAKVHPMLVPSMSTSKLPLDKHIFEAVYSLSLPSVSPSTEIPGTLKSISRYLRVGGSLHLTLIDPLPCAGTLGHRMRAWLEEHLLINLERHFRCTNPSKLFPDWMGDAGLRGQGSTLTTSKFYAVSASIRRSQIDDNDPFVDKAPSEREVKAEVRSIIGRLLWMEVWGNFVTGEKWWWEDESCVNECLELGTVWDYHIIEGVKQEDMLEQIEEEP</sequence>
<dbReference type="EMBL" id="PXOG01000030">
    <property type="protein sequence ID" value="RGP80483.1"/>
    <property type="molecule type" value="Genomic_DNA"/>
</dbReference>
<organism evidence="2 3">
    <name type="scientific">Fusarium longipes</name>
    <dbReference type="NCBI Taxonomy" id="694270"/>
    <lineage>
        <taxon>Eukaryota</taxon>
        <taxon>Fungi</taxon>
        <taxon>Dikarya</taxon>
        <taxon>Ascomycota</taxon>
        <taxon>Pezizomycotina</taxon>
        <taxon>Sordariomycetes</taxon>
        <taxon>Hypocreomycetidae</taxon>
        <taxon>Hypocreales</taxon>
        <taxon>Nectriaceae</taxon>
        <taxon>Fusarium</taxon>
    </lineage>
</organism>
<evidence type="ECO:0000256" key="1">
    <source>
        <dbReference type="SAM" id="MobiDB-lite"/>
    </source>
</evidence>
<reference evidence="2 3" key="1">
    <citation type="journal article" date="2018" name="PLoS Pathog.">
        <title>Evolution of structural diversity of trichothecenes, a family of toxins produced by plant pathogenic and entomopathogenic fungi.</title>
        <authorList>
            <person name="Proctor R.H."/>
            <person name="McCormick S.P."/>
            <person name="Kim H.S."/>
            <person name="Cardoza R.E."/>
            <person name="Stanley A.M."/>
            <person name="Lindo L."/>
            <person name="Kelly A."/>
            <person name="Brown D.W."/>
            <person name="Lee T."/>
            <person name="Vaughan M.M."/>
            <person name="Alexander N.J."/>
            <person name="Busman M."/>
            <person name="Gutierrez S."/>
        </authorList>
    </citation>
    <scope>NUCLEOTIDE SEQUENCE [LARGE SCALE GENOMIC DNA]</scope>
    <source>
        <strain evidence="2 3">NRRL 20695</strain>
    </source>
</reference>
<comment type="caution">
    <text evidence="2">The sequence shown here is derived from an EMBL/GenBank/DDBJ whole genome shotgun (WGS) entry which is preliminary data.</text>
</comment>